<keyword evidence="3" id="KW-1185">Reference proteome</keyword>
<reference evidence="3" key="1">
    <citation type="journal article" date="2013" name="Nature">
        <title>Pan genome of the phytoplankton Emiliania underpins its global distribution.</title>
        <authorList>
            <person name="Read B.A."/>
            <person name="Kegel J."/>
            <person name="Klute M.J."/>
            <person name="Kuo A."/>
            <person name="Lefebvre S.C."/>
            <person name="Maumus F."/>
            <person name="Mayer C."/>
            <person name="Miller J."/>
            <person name="Monier A."/>
            <person name="Salamov A."/>
            <person name="Young J."/>
            <person name="Aguilar M."/>
            <person name="Claverie J.M."/>
            <person name="Frickenhaus S."/>
            <person name="Gonzalez K."/>
            <person name="Herman E.K."/>
            <person name="Lin Y.C."/>
            <person name="Napier J."/>
            <person name="Ogata H."/>
            <person name="Sarno A.F."/>
            <person name="Shmutz J."/>
            <person name="Schroeder D."/>
            <person name="de Vargas C."/>
            <person name="Verret F."/>
            <person name="von Dassow P."/>
            <person name="Valentin K."/>
            <person name="Van de Peer Y."/>
            <person name="Wheeler G."/>
            <person name="Dacks J.B."/>
            <person name="Delwiche C.F."/>
            <person name="Dyhrman S.T."/>
            <person name="Glockner G."/>
            <person name="John U."/>
            <person name="Richards T."/>
            <person name="Worden A.Z."/>
            <person name="Zhang X."/>
            <person name="Grigoriev I.V."/>
            <person name="Allen A.E."/>
            <person name="Bidle K."/>
            <person name="Borodovsky M."/>
            <person name="Bowler C."/>
            <person name="Brownlee C."/>
            <person name="Cock J.M."/>
            <person name="Elias M."/>
            <person name="Gladyshev V.N."/>
            <person name="Groth M."/>
            <person name="Guda C."/>
            <person name="Hadaegh A."/>
            <person name="Iglesias-Rodriguez M.D."/>
            <person name="Jenkins J."/>
            <person name="Jones B.M."/>
            <person name="Lawson T."/>
            <person name="Leese F."/>
            <person name="Lindquist E."/>
            <person name="Lobanov A."/>
            <person name="Lomsadze A."/>
            <person name="Malik S.B."/>
            <person name="Marsh M.E."/>
            <person name="Mackinder L."/>
            <person name="Mock T."/>
            <person name="Mueller-Roeber B."/>
            <person name="Pagarete A."/>
            <person name="Parker M."/>
            <person name="Probert I."/>
            <person name="Quesneville H."/>
            <person name="Raines C."/>
            <person name="Rensing S.A."/>
            <person name="Riano-Pachon D.M."/>
            <person name="Richier S."/>
            <person name="Rokitta S."/>
            <person name="Shiraiwa Y."/>
            <person name="Soanes D.M."/>
            <person name="van der Giezen M."/>
            <person name="Wahlund T.M."/>
            <person name="Williams B."/>
            <person name="Wilson W."/>
            <person name="Wolfe G."/>
            <person name="Wurch L.L."/>
        </authorList>
    </citation>
    <scope>NUCLEOTIDE SEQUENCE</scope>
</reference>
<sequence>MDTVAAFSDSAQDEELVAASFEAVAAAEAQPQLQPQLQHDGGEALAVEMEVEWVRAEPLLGGEEGDEAADDVAVAVECELLSSSSEPEAEEWTCGERPRKRTKVRGRARRGSHVAVAFSVSNDGRVGVRLRVGPPPSRSGAGSDAWLARRAKDRALLPPGWTVEERHAAARSYRVFFGPNGEYAESLPQAWRGGRANRKARPAAAAATTSRLPARGGGGGGEDGPRDRLLERLDDLTPPRGDAAQQLARPRRPSAIKPRFMRLLGAAVEAGGGSRNGEDAAAATTHVAAAPEAVGSEAVGSEAVSSEMVSSEVEDAD</sequence>
<feature type="compositionally biased region" description="Basic and acidic residues" evidence="1">
    <location>
        <begin position="223"/>
        <end position="237"/>
    </location>
</feature>
<accession>A0A0D3K3Q7</accession>
<dbReference type="Proteomes" id="UP000013827">
    <property type="component" value="Unassembled WGS sequence"/>
</dbReference>
<feature type="compositionally biased region" description="Low complexity" evidence="1">
    <location>
        <begin position="280"/>
        <end position="311"/>
    </location>
</feature>
<evidence type="ECO:0000256" key="1">
    <source>
        <dbReference type="SAM" id="MobiDB-lite"/>
    </source>
</evidence>
<reference evidence="2" key="2">
    <citation type="submission" date="2024-10" db="UniProtKB">
        <authorList>
            <consortium name="EnsemblProtists"/>
        </authorList>
    </citation>
    <scope>IDENTIFICATION</scope>
</reference>
<organism evidence="2 3">
    <name type="scientific">Emiliania huxleyi (strain CCMP1516)</name>
    <dbReference type="NCBI Taxonomy" id="280463"/>
    <lineage>
        <taxon>Eukaryota</taxon>
        <taxon>Haptista</taxon>
        <taxon>Haptophyta</taxon>
        <taxon>Prymnesiophyceae</taxon>
        <taxon>Isochrysidales</taxon>
        <taxon>Noelaerhabdaceae</taxon>
        <taxon>Emiliania</taxon>
    </lineage>
</organism>
<protein>
    <recommendedName>
        <fullName evidence="4">MBD domain-containing protein</fullName>
    </recommendedName>
</protein>
<feature type="compositionally biased region" description="Basic residues" evidence="1">
    <location>
        <begin position="98"/>
        <end position="108"/>
    </location>
</feature>
<evidence type="ECO:0008006" key="4">
    <source>
        <dbReference type="Google" id="ProtNLM"/>
    </source>
</evidence>
<dbReference type="PaxDb" id="2903-EOD30392"/>
<dbReference type="KEGG" id="ehx:EMIHUDRAFT_113301"/>
<feature type="region of interest" description="Disordered" evidence="1">
    <location>
        <begin position="270"/>
        <end position="317"/>
    </location>
</feature>
<feature type="region of interest" description="Disordered" evidence="1">
    <location>
        <begin position="85"/>
        <end position="108"/>
    </location>
</feature>
<dbReference type="EnsemblProtists" id="EOD30392">
    <property type="protein sequence ID" value="EOD30392"/>
    <property type="gene ID" value="EMIHUDRAFT_113301"/>
</dbReference>
<name>A0A0D3K3Q7_EMIH1</name>
<feature type="region of interest" description="Disordered" evidence="1">
    <location>
        <begin position="194"/>
        <end position="256"/>
    </location>
</feature>
<dbReference type="GeneID" id="17275664"/>
<dbReference type="HOGENOM" id="CLU_878354_0_0_1"/>
<feature type="compositionally biased region" description="Low complexity" evidence="1">
    <location>
        <begin position="202"/>
        <end position="214"/>
    </location>
</feature>
<evidence type="ECO:0000313" key="2">
    <source>
        <dbReference type="EnsemblProtists" id="EOD30392"/>
    </source>
</evidence>
<dbReference type="AlphaFoldDB" id="A0A0D3K3Q7"/>
<proteinExistence type="predicted"/>
<evidence type="ECO:0000313" key="3">
    <source>
        <dbReference type="Proteomes" id="UP000013827"/>
    </source>
</evidence>
<dbReference type="RefSeq" id="XP_005782821.1">
    <property type="nucleotide sequence ID" value="XM_005782764.1"/>
</dbReference>